<dbReference type="PANTHER" id="PTHR36040">
    <property type="entry name" value="OS04G0188500 PROTEIN"/>
    <property type="match status" value="1"/>
</dbReference>
<feature type="compositionally biased region" description="Polar residues" evidence="1">
    <location>
        <begin position="88"/>
        <end position="114"/>
    </location>
</feature>
<feature type="signal peptide" evidence="2">
    <location>
        <begin position="1"/>
        <end position="35"/>
    </location>
</feature>
<reference evidence="4 5" key="1">
    <citation type="submission" date="2024-02" db="EMBL/GenBank/DDBJ databases">
        <authorList>
            <person name="Vignale AGUSTIN F."/>
            <person name="Sosa J E."/>
            <person name="Modenutti C."/>
        </authorList>
    </citation>
    <scope>NUCLEOTIDE SEQUENCE [LARGE SCALE GENOMIC DNA]</scope>
</reference>
<feature type="region of interest" description="Disordered" evidence="1">
    <location>
        <begin position="70"/>
        <end position="114"/>
    </location>
</feature>
<evidence type="ECO:0000256" key="1">
    <source>
        <dbReference type="SAM" id="MobiDB-lite"/>
    </source>
</evidence>
<dbReference type="PANTHER" id="PTHR36040:SF6">
    <property type="match status" value="1"/>
</dbReference>
<comment type="caution">
    <text evidence="4">The sequence shown here is derived from an EMBL/GenBank/DDBJ whole genome shotgun (WGS) entry which is preliminary data.</text>
</comment>
<gene>
    <name evidence="3" type="ORF">ILEXP_LOCUS11237</name>
    <name evidence="4" type="ORF">ILEXP_LOCUS27834</name>
</gene>
<name>A0ABC8SPM8_9AQUA</name>
<dbReference type="Proteomes" id="UP001642360">
    <property type="component" value="Unassembled WGS sequence"/>
</dbReference>
<evidence type="ECO:0000313" key="5">
    <source>
        <dbReference type="Proteomes" id="UP001642360"/>
    </source>
</evidence>
<proteinExistence type="predicted"/>
<protein>
    <submittedName>
        <fullName evidence="4">Uncharacterized protein</fullName>
    </submittedName>
</protein>
<accession>A0ABC8SPM8</accession>
<sequence length="114" mass="12639">MRWYLMKRREQDSMAKKIRLLPLLLLLVASDLACATSRRKMTIEVKPPTMAMVTVAEEQVNGNDKVVAMSSAYDDPDVNNHHAIPRQSWDSSQNPNGQATGTQSQDGTSVNSHG</sequence>
<dbReference type="EMBL" id="CAUOFW020001307">
    <property type="protein sequence ID" value="CAK9143524.1"/>
    <property type="molecule type" value="Genomic_DNA"/>
</dbReference>
<evidence type="ECO:0000313" key="3">
    <source>
        <dbReference type="EMBL" id="CAK9143524.1"/>
    </source>
</evidence>
<feature type="chain" id="PRO_5044720951" evidence="2">
    <location>
        <begin position="36"/>
        <end position="114"/>
    </location>
</feature>
<evidence type="ECO:0000256" key="2">
    <source>
        <dbReference type="SAM" id="SignalP"/>
    </source>
</evidence>
<organism evidence="4 5">
    <name type="scientific">Ilex paraguariensis</name>
    <name type="common">yerba mate</name>
    <dbReference type="NCBI Taxonomy" id="185542"/>
    <lineage>
        <taxon>Eukaryota</taxon>
        <taxon>Viridiplantae</taxon>
        <taxon>Streptophyta</taxon>
        <taxon>Embryophyta</taxon>
        <taxon>Tracheophyta</taxon>
        <taxon>Spermatophyta</taxon>
        <taxon>Magnoliopsida</taxon>
        <taxon>eudicotyledons</taxon>
        <taxon>Gunneridae</taxon>
        <taxon>Pentapetalae</taxon>
        <taxon>asterids</taxon>
        <taxon>campanulids</taxon>
        <taxon>Aquifoliales</taxon>
        <taxon>Aquifoliaceae</taxon>
        <taxon>Ilex</taxon>
    </lineage>
</organism>
<keyword evidence="5" id="KW-1185">Reference proteome</keyword>
<dbReference type="AlphaFoldDB" id="A0ABC8SPM8"/>
<dbReference type="EMBL" id="CAUOFW020003304">
    <property type="protein sequence ID" value="CAK9159151.1"/>
    <property type="molecule type" value="Genomic_DNA"/>
</dbReference>
<evidence type="ECO:0000313" key="4">
    <source>
        <dbReference type="EMBL" id="CAK9159151.1"/>
    </source>
</evidence>
<keyword evidence="2" id="KW-0732">Signal</keyword>